<protein>
    <submittedName>
        <fullName evidence="1">Uncharacterized protein</fullName>
    </submittedName>
</protein>
<name>A0A0D0AKF2_9AGAM</name>
<accession>A0A0D0AKF2</accession>
<gene>
    <name evidence="1" type="ORF">CY34DRAFT_809183</name>
</gene>
<keyword evidence="2" id="KW-1185">Reference proteome</keyword>
<dbReference type="OrthoDB" id="10534295at2759"/>
<evidence type="ECO:0000313" key="2">
    <source>
        <dbReference type="Proteomes" id="UP000054485"/>
    </source>
</evidence>
<dbReference type="InParanoid" id="A0A0D0AKF2"/>
<organism evidence="1 2">
    <name type="scientific">Suillus luteus UH-Slu-Lm8-n1</name>
    <dbReference type="NCBI Taxonomy" id="930992"/>
    <lineage>
        <taxon>Eukaryota</taxon>
        <taxon>Fungi</taxon>
        <taxon>Dikarya</taxon>
        <taxon>Basidiomycota</taxon>
        <taxon>Agaricomycotina</taxon>
        <taxon>Agaricomycetes</taxon>
        <taxon>Agaricomycetidae</taxon>
        <taxon>Boletales</taxon>
        <taxon>Suillineae</taxon>
        <taxon>Suillaceae</taxon>
        <taxon>Suillus</taxon>
    </lineage>
</organism>
<proteinExistence type="predicted"/>
<dbReference type="HOGENOM" id="CLU_3015765_0_0_1"/>
<dbReference type="Proteomes" id="UP000054485">
    <property type="component" value="Unassembled WGS sequence"/>
</dbReference>
<reference evidence="2" key="2">
    <citation type="submission" date="2015-01" db="EMBL/GenBank/DDBJ databases">
        <title>Evolutionary Origins and Diversification of the Mycorrhizal Mutualists.</title>
        <authorList>
            <consortium name="DOE Joint Genome Institute"/>
            <consortium name="Mycorrhizal Genomics Consortium"/>
            <person name="Kohler A."/>
            <person name="Kuo A."/>
            <person name="Nagy L.G."/>
            <person name="Floudas D."/>
            <person name="Copeland A."/>
            <person name="Barry K.W."/>
            <person name="Cichocki N."/>
            <person name="Veneault-Fourrey C."/>
            <person name="LaButti K."/>
            <person name="Lindquist E.A."/>
            <person name="Lipzen A."/>
            <person name="Lundell T."/>
            <person name="Morin E."/>
            <person name="Murat C."/>
            <person name="Riley R."/>
            <person name="Ohm R."/>
            <person name="Sun H."/>
            <person name="Tunlid A."/>
            <person name="Henrissat B."/>
            <person name="Grigoriev I.V."/>
            <person name="Hibbett D.S."/>
            <person name="Martin F."/>
        </authorList>
    </citation>
    <scope>NUCLEOTIDE SEQUENCE [LARGE SCALE GENOMIC DNA]</scope>
    <source>
        <strain evidence="2">UH-Slu-Lm8-n1</strain>
    </source>
</reference>
<reference evidence="1 2" key="1">
    <citation type="submission" date="2014-04" db="EMBL/GenBank/DDBJ databases">
        <authorList>
            <consortium name="DOE Joint Genome Institute"/>
            <person name="Kuo A."/>
            <person name="Ruytinx J."/>
            <person name="Rineau F."/>
            <person name="Colpaert J."/>
            <person name="Kohler A."/>
            <person name="Nagy L.G."/>
            <person name="Floudas D."/>
            <person name="Copeland A."/>
            <person name="Barry K.W."/>
            <person name="Cichocki N."/>
            <person name="Veneault-Fourrey C."/>
            <person name="LaButti K."/>
            <person name="Lindquist E.A."/>
            <person name="Lipzen A."/>
            <person name="Lundell T."/>
            <person name="Morin E."/>
            <person name="Murat C."/>
            <person name="Sun H."/>
            <person name="Tunlid A."/>
            <person name="Henrissat B."/>
            <person name="Grigoriev I.V."/>
            <person name="Hibbett D.S."/>
            <person name="Martin F."/>
            <person name="Nordberg H.P."/>
            <person name="Cantor M.N."/>
            <person name="Hua S.X."/>
        </authorList>
    </citation>
    <scope>NUCLEOTIDE SEQUENCE [LARGE SCALE GENOMIC DNA]</scope>
    <source>
        <strain evidence="1 2">UH-Slu-Lm8-n1</strain>
    </source>
</reference>
<evidence type="ECO:0000313" key="1">
    <source>
        <dbReference type="EMBL" id="KIK38589.1"/>
    </source>
</evidence>
<sequence>MWDPNRKTALHASLHRTENIDWWCNGDQATFLQLRAELSCSTSSLGKSRVFASRPE</sequence>
<dbReference type="EMBL" id="KN835384">
    <property type="protein sequence ID" value="KIK38589.1"/>
    <property type="molecule type" value="Genomic_DNA"/>
</dbReference>
<dbReference type="AlphaFoldDB" id="A0A0D0AKF2"/>